<accession>A0ABW5F8A2</accession>
<dbReference type="PANTHER" id="PTHR43798:SF33">
    <property type="entry name" value="HYDROLASE, PUTATIVE (AFU_ORTHOLOGUE AFUA_2G14860)-RELATED"/>
    <property type="match status" value="1"/>
</dbReference>
<evidence type="ECO:0000313" key="2">
    <source>
        <dbReference type="EMBL" id="MFD2410864.1"/>
    </source>
</evidence>
<feature type="domain" description="AB hydrolase-1" evidence="1">
    <location>
        <begin position="83"/>
        <end position="332"/>
    </location>
</feature>
<protein>
    <submittedName>
        <fullName evidence="2">Alpha/beta fold hydrolase</fullName>
    </submittedName>
</protein>
<dbReference type="SUPFAM" id="SSF53474">
    <property type="entry name" value="alpha/beta-Hydrolases"/>
    <property type="match status" value="1"/>
</dbReference>
<dbReference type="PANTHER" id="PTHR43798">
    <property type="entry name" value="MONOACYLGLYCEROL LIPASE"/>
    <property type="match status" value="1"/>
</dbReference>
<dbReference type="InterPro" id="IPR050266">
    <property type="entry name" value="AB_hydrolase_sf"/>
</dbReference>
<dbReference type="GO" id="GO:0016787">
    <property type="term" value="F:hydrolase activity"/>
    <property type="evidence" value="ECO:0007669"/>
    <property type="project" value="UniProtKB-KW"/>
</dbReference>
<proteinExistence type="predicted"/>
<name>A0ABW5F8A2_9BACL</name>
<keyword evidence="3" id="KW-1185">Reference proteome</keyword>
<sequence length="342" mass="36893">MTNSSSHPKNTAPKLRSRLLKLLLFLLSAVLLLAGSGFLYEAIAASSALKSYPAPGQLVDAGGYNLHIRQLGTGAPTIILEAGSGETSLSWRDIPEQLAEHATVVTYDRAGYAWSEQADTERSGANIVRELHTALKNADFPGPYLMVGHSLGGMYARLFTQTYPDEVTGLVLIDARPENDDRETKPILAAENMAGNPSASLLSLLKRSGALRLFQDQLLAGLVAPQDRGTFINVISTPSYFAAKEQEAALASSTEDVIRGQHFGSLPVKVIARGLPQDYASFGISGEGGRRLEAIWQEGQRNMLKLSSNSELIVAENSGHMVIHDQPELVVQTIRRMLATGK</sequence>
<dbReference type="Proteomes" id="UP001597448">
    <property type="component" value="Unassembled WGS sequence"/>
</dbReference>
<dbReference type="InterPro" id="IPR029058">
    <property type="entry name" value="AB_hydrolase_fold"/>
</dbReference>
<keyword evidence="2" id="KW-0378">Hydrolase</keyword>
<dbReference type="EMBL" id="JBHUKY010000023">
    <property type="protein sequence ID" value="MFD2410864.1"/>
    <property type="molecule type" value="Genomic_DNA"/>
</dbReference>
<dbReference type="RefSeq" id="WP_209984953.1">
    <property type="nucleotide sequence ID" value="NZ_JBHSVQ010000001.1"/>
</dbReference>
<organism evidence="2 3">
    <name type="scientific">Paenibacillus rhizoplanae</name>
    <dbReference type="NCBI Taxonomy" id="1917181"/>
    <lineage>
        <taxon>Bacteria</taxon>
        <taxon>Bacillati</taxon>
        <taxon>Bacillota</taxon>
        <taxon>Bacilli</taxon>
        <taxon>Bacillales</taxon>
        <taxon>Paenibacillaceae</taxon>
        <taxon>Paenibacillus</taxon>
    </lineage>
</organism>
<reference evidence="3" key="1">
    <citation type="journal article" date="2019" name="Int. J. Syst. Evol. Microbiol.">
        <title>The Global Catalogue of Microorganisms (GCM) 10K type strain sequencing project: providing services to taxonomists for standard genome sequencing and annotation.</title>
        <authorList>
            <consortium name="The Broad Institute Genomics Platform"/>
            <consortium name="The Broad Institute Genome Sequencing Center for Infectious Disease"/>
            <person name="Wu L."/>
            <person name="Ma J."/>
        </authorList>
    </citation>
    <scope>NUCLEOTIDE SEQUENCE [LARGE SCALE GENOMIC DNA]</scope>
    <source>
        <strain evidence="3">CCM 8725</strain>
    </source>
</reference>
<gene>
    <name evidence="2" type="ORF">ACFSX3_13330</name>
</gene>
<dbReference type="InterPro" id="IPR000073">
    <property type="entry name" value="AB_hydrolase_1"/>
</dbReference>
<dbReference type="Pfam" id="PF12697">
    <property type="entry name" value="Abhydrolase_6"/>
    <property type="match status" value="1"/>
</dbReference>
<evidence type="ECO:0000259" key="1">
    <source>
        <dbReference type="Pfam" id="PF12697"/>
    </source>
</evidence>
<comment type="caution">
    <text evidence="2">The sequence shown here is derived from an EMBL/GenBank/DDBJ whole genome shotgun (WGS) entry which is preliminary data.</text>
</comment>
<dbReference type="Gene3D" id="3.40.50.1820">
    <property type="entry name" value="alpha/beta hydrolase"/>
    <property type="match status" value="1"/>
</dbReference>
<evidence type="ECO:0000313" key="3">
    <source>
        <dbReference type="Proteomes" id="UP001597448"/>
    </source>
</evidence>